<dbReference type="WBParaSite" id="ACAC_0000885101-mRNA-1">
    <property type="protein sequence ID" value="ACAC_0000885101-mRNA-1"/>
    <property type="gene ID" value="ACAC_0000885101"/>
</dbReference>
<name>A0A0K0DDM8_ANGCA</name>
<keyword evidence="1" id="KW-1185">Reference proteome</keyword>
<accession>A0A0K0DDM8</accession>
<sequence length="508" mass="57323">MKPPPSKKARNATRSTDVSIEQIVEQAVLSDDAACESLLRRLTGFEKEVVDAVVVISKGVNTMRRHPYMAALSMLLDSSHSDISDRIIELITLQELPTHEKNEAADLIVSFLPSYCSRCSNKQLQIFLEFVISKRSEEETVRFERYSEAFNESVRNYFGHGIKTKWKIDEVFSSNEESLLNAFLSIPVQSLSAFASEQYAEVVKRGFRSKQSLALEKGKLFKETLENLTDLEHYLCPALTFFKGSGSTWCSWTQIIRLTSSIIAGEFNFDKIVIDRALTFQLKYLPFVYERARNLENIIDWKVLLYLQRVGISLDVPISILSTERVLELLATCPSELEIKNEMLSIVAKLISPRLKSVATTCLVSLASIFERAKNCIEILSCAASALEINFNSQLFGHTDVERDIVVLCLGIASSQPLNDAVYNRIRGMQKVIQNAMLYAHHASKEKSEAMWLVIAITNVQVVGPILSQIIKHSGKTELTVWKLSTISDKHRCRLTSLCLPSFLLFFS</sequence>
<evidence type="ECO:0000313" key="2">
    <source>
        <dbReference type="WBParaSite" id="ACAC_0000885101-mRNA-1"/>
    </source>
</evidence>
<evidence type="ECO:0000313" key="1">
    <source>
        <dbReference type="Proteomes" id="UP000035642"/>
    </source>
</evidence>
<reference evidence="1" key="1">
    <citation type="submission" date="2012-09" db="EMBL/GenBank/DDBJ databases">
        <authorList>
            <person name="Martin A.A."/>
        </authorList>
    </citation>
    <scope>NUCLEOTIDE SEQUENCE</scope>
</reference>
<reference evidence="2" key="2">
    <citation type="submission" date="2016-04" db="UniProtKB">
        <authorList>
            <consortium name="WormBaseParasite"/>
        </authorList>
    </citation>
    <scope>IDENTIFICATION</scope>
</reference>
<dbReference type="AlphaFoldDB" id="A0A0K0DDM8"/>
<protein>
    <submittedName>
        <fullName evidence="2">Fanconi anemia group I protein</fullName>
    </submittedName>
</protein>
<dbReference type="Proteomes" id="UP000035642">
    <property type="component" value="Unassembled WGS sequence"/>
</dbReference>
<organism evidence="1 2">
    <name type="scientific">Angiostrongylus cantonensis</name>
    <name type="common">Rat lungworm</name>
    <dbReference type="NCBI Taxonomy" id="6313"/>
    <lineage>
        <taxon>Eukaryota</taxon>
        <taxon>Metazoa</taxon>
        <taxon>Ecdysozoa</taxon>
        <taxon>Nematoda</taxon>
        <taxon>Chromadorea</taxon>
        <taxon>Rhabditida</taxon>
        <taxon>Rhabditina</taxon>
        <taxon>Rhabditomorpha</taxon>
        <taxon>Strongyloidea</taxon>
        <taxon>Metastrongylidae</taxon>
        <taxon>Angiostrongylus</taxon>
    </lineage>
</organism>
<proteinExistence type="predicted"/>